<gene>
    <name evidence="1" type="ORF">AVDCRST_MAG41-3550</name>
</gene>
<proteinExistence type="predicted"/>
<dbReference type="AlphaFoldDB" id="A0A6J4JK88"/>
<name>A0A6J4JK88_9ACTN</name>
<sequence>MTARNVIRAASVSTTPDTLRSVSVLGYDDQLVEVEGTAVCPARAADGIRLCRGRGSLLQVGVGQIMVGWLGSVLAGLWCRADARTLARCLVR</sequence>
<reference evidence="1" key="1">
    <citation type="submission" date="2020-02" db="EMBL/GenBank/DDBJ databases">
        <authorList>
            <person name="Meier V. D."/>
        </authorList>
    </citation>
    <scope>NUCLEOTIDE SEQUENCE</scope>
    <source>
        <strain evidence="1">AVDCRST_MAG41</strain>
    </source>
</reference>
<accession>A0A6J4JK88</accession>
<dbReference type="EMBL" id="CADCTP010000323">
    <property type="protein sequence ID" value="CAA9280645.1"/>
    <property type="molecule type" value="Genomic_DNA"/>
</dbReference>
<organism evidence="1">
    <name type="scientific">uncultured Mycobacteriales bacterium</name>
    <dbReference type="NCBI Taxonomy" id="581187"/>
    <lineage>
        <taxon>Bacteria</taxon>
        <taxon>Bacillati</taxon>
        <taxon>Actinomycetota</taxon>
        <taxon>Actinomycetes</taxon>
        <taxon>Mycobacteriales</taxon>
        <taxon>environmental samples</taxon>
    </lineage>
</organism>
<evidence type="ECO:0000313" key="1">
    <source>
        <dbReference type="EMBL" id="CAA9280645.1"/>
    </source>
</evidence>
<protein>
    <submittedName>
        <fullName evidence="1">RidA/YER057c/UK114 superfamily protein</fullName>
    </submittedName>
</protein>